<feature type="transmembrane region" description="Helical" evidence="1">
    <location>
        <begin position="69"/>
        <end position="89"/>
    </location>
</feature>
<evidence type="ECO:0000313" key="2">
    <source>
        <dbReference type="EMBL" id="NOT33745.1"/>
    </source>
</evidence>
<proteinExistence type="predicted"/>
<evidence type="ECO:0000256" key="1">
    <source>
        <dbReference type="SAM" id="Phobius"/>
    </source>
</evidence>
<name>A0A849SP85_UNCEI</name>
<accession>A0A849SP85</accession>
<organism evidence="2 3">
    <name type="scientific">Eiseniibacteriota bacterium</name>
    <dbReference type="NCBI Taxonomy" id="2212470"/>
    <lineage>
        <taxon>Bacteria</taxon>
        <taxon>Candidatus Eiseniibacteriota</taxon>
    </lineage>
</organism>
<comment type="caution">
    <text evidence="2">The sequence shown here is derived from an EMBL/GenBank/DDBJ whole genome shotgun (WGS) entry which is preliminary data.</text>
</comment>
<dbReference type="AlphaFoldDB" id="A0A849SP85"/>
<reference evidence="2 3" key="1">
    <citation type="submission" date="2020-04" db="EMBL/GenBank/DDBJ databases">
        <title>Metagenomic profiling of ammonia- and methane-oxidizing microorganisms in a Dutch drinking water treatment plant.</title>
        <authorList>
            <person name="Poghosyan L."/>
            <person name="Leucker S."/>
        </authorList>
    </citation>
    <scope>NUCLEOTIDE SEQUENCE [LARGE SCALE GENOMIC DNA]</scope>
    <source>
        <strain evidence="2">S-RSF-IL-03</strain>
    </source>
</reference>
<keyword evidence="1" id="KW-0812">Transmembrane</keyword>
<keyword evidence="1" id="KW-1133">Transmembrane helix</keyword>
<evidence type="ECO:0000313" key="3">
    <source>
        <dbReference type="Proteomes" id="UP000580839"/>
    </source>
</evidence>
<sequence>MRVEFGRADRVRAIAGEERLTLRNARVEASGVRYDEAFSRGPLGSRKPGLLAWSDIDRVEVGQTRMGRYAVLGAIGAAAVSGIWVLTAHPPRSDAGFLTWGVTSEGKSVGLVVLSAFAGAALGAGVGHASARWHDVYPEREPSPVGARR</sequence>
<dbReference type="Proteomes" id="UP000580839">
    <property type="component" value="Unassembled WGS sequence"/>
</dbReference>
<gene>
    <name evidence="2" type="ORF">HOP12_06190</name>
</gene>
<protein>
    <submittedName>
        <fullName evidence="2">Uncharacterized protein</fullName>
    </submittedName>
</protein>
<keyword evidence="1" id="KW-0472">Membrane</keyword>
<dbReference type="EMBL" id="JABFRW010000070">
    <property type="protein sequence ID" value="NOT33745.1"/>
    <property type="molecule type" value="Genomic_DNA"/>
</dbReference>
<feature type="transmembrane region" description="Helical" evidence="1">
    <location>
        <begin position="109"/>
        <end position="131"/>
    </location>
</feature>